<comment type="subcellular location">
    <subcellularLocation>
        <location evidence="1">Membrane</location>
        <topology evidence="1">Multi-pass membrane protein</topology>
    </subcellularLocation>
</comment>
<reference evidence="7 8" key="1">
    <citation type="submission" date="2019-03" db="EMBL/GenBank/DDBJ databases">
        <title>Jiella endophytica sp. nov., a novel endophytic bacterium isolated from root of Ficus microcarpa Linn. f.</title>
        <authorList>
            <person name="Tuo L."/>
        </authorList>
    </citation>
    <scope>NUCLEOTIDE SEQUENCE [LARGE SCALE GENOMIC DNA]</scope>
    <source>
        <strain evidence="7 8">CBS5Q-3</strain>
    </source>
</reference>
<evidence type="ECO:0000313" key="7">
    <source>
        <dbReference type="EMBL" id="TFF22123.1"/>
    </source>
</evidence>
<dbReference type="RefSeq" id="WP_134763004.1">
    <property type="nucleotide sequence ID" value="NZ_SOZD01000004.1"/>
</dbReference>
<evidence type="ECO:0000256" key="6">
    <source>
        <dbReference type="SAM" id="Phobius"/>
    </source>
</evidence>
<feature type="transmembrane region" description="Helical" evidence="6">
    <location>
        <begin position="91"/>
        <end position="109"/>
    </location>
</feature>
<keyword evidence="3 6" id="KW-1133">Transmembrane helix</keyword>
<comment type="caution">
    <text evidence="7">The sequence shown here is derived from an EMBL/GenBank/DDBJ whole genome shotgun (WGS) entry which is preliminary data.</text>
</comment>
<evidence type="ECO:0000256" key="1">
    <source>
        <dbReference type="ARBA" id="ARBA00004141"/>
    </source>
</evidence>
<keyword evidence="4 6" id="KW-0472">Membrane</keyword>
<keyword evidence="8" id="KW-1185">Reference proteome</keyword>
<evidence type="ECO:0000313" key="8">
    <source>
        <dbReference type="Proteomes" id="UP000298179"/>
    </source>
</evidence>
<name>A0A4Y8RH89_9HYPH</name>
<feature type="transmembrane region" description="Helical" evidence="6">
    <location>
        <begin position="142"/>
        <end position="163"/>
    </location>
</feature>
<gene>
    <name evidence="7" type="ORF">E3C22_13750</name>
</gene>
<feature type="transmembrane region" description="Helical" evidence="6">
    <location>
        <begin position="196"/>
        <end position="217"/>
    </location>
</feature>
<feature type="transmembrane region" description="Helical" evidence="6">
    <location>
        <begin position="27"/>
        <end position="48"/>
    </location>
</feature>
<evidence type="ECO:0000256" key="5">
    <source>
        <dbReference type="PIRSR" id="PIRSR604254-1"/>
    </source>
</evidence>
<evidence type="ECO:0000256" key="4">
    <source>
        <dbReference type="ARBA" id="ARBA00023136"/>
    </source>
</evidence>
<dbReference type="GO" id="GO:0016020">
    <property type="term" value="C:membrane"/>
    <property type="evidence" value="ECO:0007669"/>
    <property type="project" value="UniProtKB-SubCell"/>
</dbReference>
<protein>
    <submittedName>
        <fullName evidence="7">Hemolysin III family protein</fullName>
    </submittedName>
</protein>
<dbReference type="Proteomes" id="UP000298179">
    <property type="component" value="Unassembled WGS sequence"/>
</dbReference>
<feature type="binding site" evidence="5">
    <location>
        <position position="200"/>
    </location>
    <ligand>
        <name>Zn(2+)</name>
        <dbReference type="ChEBI" id="CHEBI:29105"/>
    </ligand>
</feature>
<keyword evidence="5" id="KW-0479">Metal-binding</keyword>
<dbReference type="OrthoDB" id="9813689at2"/>
<keyword evidence="5" id="KW-0862">Zinc</keyword>
<dbReference type="AlphaFoldDB" id="A0A4Y8RH89"/>
<dbReference type="Pfam" id="PF03006">
    <property type="entry name" value="HlyIII"/>
    <property type="match status" value="1"/>
</dbReference>
<evidence type="ECO:0000256" key="2">
    <source>
        <dbReference type="ARBA" id="ARBA00022692"/>
    </source>
</evidence>
<accession>A0A4Y8RH89</accession>
<feature type="transmembrane region" description="Helical" evidence="6">
    <location>
        <begin position="169"/>
        <end position="189"/>
    </location>
</feature>
<keyword evidence="2 6" id="KW-0812">Transmembrane</keyword>
<dbReference type="PANTHER" id="PTHR20855">
    <property type="entry name" value="ADIPOR/PROGESTIN RECEPTOR-RELATED"/>
    <property type="match status" value="1"/>
</dbReference>
<feature type="transmembrane region" description="Helical" evidence="6">
    <location>
        <begin position="115"/>
        <end position="135"/>
    </location>
</feature>
<proteinExistence type="predicted"/>
<feature type="transmembrane region" description="Helical" evidence="6">
    <location>
        <begin position="54"/>
        <end position="79"/>
    </location>
</feature>
<organism evidence="7 8">
    <name type="scientific">Jiella endophytica</name>
    <dbReference type="NCBI Taxonomy" id="2558362"/>
    <lineage>
        <taxon>Bacteria</taxon>
        <taxon>Pseudomonadati</taxon>
        <taxon>Pseudomonadota</taxon>
        <taxon>Alphaproteobacteria</taxon>
        <taxon>Hyphomicrobiales</taxon>
        <taxon>Aurantimonadaceae</taxon>
        <taxon>Jiella</taxon>
    </lineage>
</organism>
<dbReference type="InterPro" id="IPR004254">
    <property type="entry name" value="AdipoR/HlyIII-related"/>
</dbReference>
<evidence type="ECO:0000256" key="3">
    <source>
        <dbReference type="ARBA" id="ARBA00022989"/>
    </source>
</evidence>
<dbReference type="EMBL" id="SOZD01000004">
    <property type="protein sequence ID" value="TFF22123.1"/>
    <property type="molecule type" value="Genomic_DNA"/>
</dbReference>
<sequence>MKKTTDRHNSNGCGRSYSVAEFWADGVVHALGGALALVGSVALVMVLAGDISVAAFTAVLVYLTALVSSIGASAAYNLWPETGYMKLRLRRFDHSAIYLLIAGTYTPFLLRLQNFGLLTVVWIVAVLGIIVKLIAPGRLDRLAILLYLGLGWSGIVVFGSLFVTLSSATLGLLLVGGAIYSLGVPFYLWESLPFQNVIWHAHVLCAAGLHFAAVWLLSVS</sequence>
<dbReference type="GO" id="GO:0046872">
    <property type="term" value="F:metal ion binding"/>
    <property type="evidence" value="ECO:0007669"/>
    <property type="project" value="UniProtKB-KW"/>
</dbReference>
<dbReference type="PANTHER" id="PTHR20855:SF3">
    <property type="entry name" value="LD03007P"/>
    <property type="match status" value="1"/>
</dbReference>